<keyword evidence="1" id="KW-0732">Signal</keyword>
<dbReference type="Pfam" id="PF05960">
    <property type="entry name" value="DUF885"/>
    <property type="match status" value="1"/>
</dbReference>
<dbReference type="Proteomes" id="UP001185092">
    <property type="component" value="Unassembled WGS sequence"/>
</dbReference>
<evidence type="ECO:0000256" key="1">
    <source>
        <dbReference type="SAM" id="SignalP"/>
    </source>
</evidence>
<sequence>MIKNSIGLLLIAIASFSSCSQNANRKEASMENVAIQSEDEKLSQFFELKFNQKLSRFPNKESALGIKKHQNLWDDESEAFQKQEIKVLRSELKELEELISYQDLSPNAKLSYDLFKRSHLEDIKYIEYKPYHYIVNQMHGIQAETPALLINKHSISSEEDALDYIDRLKNIESLMDQVVESLQKSDSMNTLPPKFVYDHVIRDCENLSKGYPINESDTLNTIWEDFTDKLGEANTIGKKRKEELLDKAKEALLKHTLPGYQHLLQTLYVQKEKTTEDDGVWKFPQGDQYYQFMLERMTTTKLNANEIHEIGLSEVKRIHSEMIAIKESVGFKGSLKEFFEFMRNDKQFYFEDTEQGREEYLAEAVLTIDNMKQKLDELFITKPKADIIVKRVEAFREKSAGKAFYEIPSPDGSIPGTYYANLYKMTDMPRYQLEALAFHEGIPGHHMQLSIAQELSDLPKFRKYKEYTAYVEGWGLYSESLGKEVGFYKDPYSDFGRLAMELWRSCRLVVDTGIHSKKWTRQESIDFYVSNTPNSVNDAVKMVERHVVMPGQATAYKIGMLKIIELREKSKTVLKDKFDIREFHDVILTDGALPLDILELKVNQWIASKGAQS</sequence>
<keyword evidence="3" id="KW-1185">Reference proteome</keyword>
<name>A0AAE3XLQ5_9BACT</name>
<accession>A0AAE3XLQ5</accession>
<dbReference type="AlphaFoldDB" id="A0AAE3XLQ5"/>
<evidence type="ECO:0000313" key="2">
    <source>
        <dbReference type="EMBL" id="MDR6239222.1"/>
    </source>
</evidence>
<gene>
    <name evidence="2" type="ORF">HNQ88_002259</name>
</gene>
<dbReference type="PROSITE" id="PS51257">
    <property type="entry name" value="PROKAR_LIPOPROTEIN"/>
    <property type="match status" value="1"/>
</dbReference>
<feature type="chain" id="PRO_5041919880" evidence="1">
    <location>
        <begin position="24"/>
        <end position="613"/>
    </location>
</feature>
<reference evidence="2" key="1">
    <citation type="submission" date="2023-07" db="EMBL/GenBank/DDBJ databases">
        <title>Genomic Encyclopedia of Type Strains, Phase IV (KMG-IV): sequencing the most valuable type-strain genomes for metagenomic binning, comparative biology and taxonomic classification.</title>
        <authorList>
            <person name="Goeker M."/>
        </authorList>
    </citation>
    <scope>NUCLEOTIDE SEQUENCE</scope>
    <source>
        <strain evidence="2">DSM 26174</strain>
    </source>
</reference>
<feature type="signal peptide" evidence="1">
    <location>
        <begin position="1"/>
        <end position="23"/>
    </location>
</feature>
<protein>
    <submittedName>
        <fullName evidence="2">Uncharacterized protein (DUF885 family)</fullName>
    </submittedName>
</protein>
<organism evidence="2 3">
    <name type="scientific">Aureibacter tunicatorum</name>
    <dbReference type="NCBI Taxonomy" id="866807"/>
    <lineage>
        <taxon>Bacteria</taxon>
        <taxon>Pseudomonadati</taxon>
        <taxon>Bacteroidota</taxon>
        <taxon>Cytophagia</taxon>
        <taxon>Cytophagales</taxon>
        <taxon>Persicobacteraceae</taxon>
        <taxon>Aureibacter</taxon>
    </lineage>
</organism>
<dbReference type="InterPro" id="IPR010281">
    <property type="entry name" value="DUF885"/>
</dbReference>
<dbReference type="PANTHER" id="PTHR33361">
    <property type="entry name" value="GLR0591 PROTEIN"/>
    <property type="match status" value="1"/>
</dbReference>
<proteinExistence type="predicted"/>
<comment type="caution">
    <text evidence="2">The sequence shown here is derived from an EMBL/GenBank/DDBJ whole genome shotgun (WGS) entry which is preliminary data.</text>
</comment>
<evidence type="ECO:0000313" key="3">
    <source>
        <dbReference type="Proteomes" id="UP001185092"/>
    </source>
</evidence>
<dbReference type="PANTHER" id="PTHR33361:SF16">
    <property type="entry name" value="DUF885 DOMAIN-CONTAINING PROTEIN"/>
    <property type="match status" value="1"/>
</dbReference>
<dbReference type="EMBL" id="JAVDQD010000002">
    <property type="protein sequence ID" value="MDR6239222.1"/>
    <property type="molecule type" value="Genomic_DNA"/>
</dbReference>
<dbReference type="RefSeq" id="WP_309938811.1">
    <property type="nucleotide sequence ID" value="NZ_AP025305.1"/>
</dbReference>